<evidence type="ECO:0000256" key="2">
    <source>
        <dbReference type="ARBA" id="ARBA00022475"/>
    </source>
</evidence>
<feature type="transmembrane region" description="Helical" evidence="6">
    <location>
        <begin position="209"/>
        <end position="233"/>
    </location>
</feature>
<feature type="transmembrane region" description="Helical" evidence="6">
    <location>
        <begin position="336"/>
        <end position="355"/>
    </location>
</feature>
<organism evidence="7 8">
    <name type="scientific">Xenorhabdus eapokensis</name>
    <dbReference type="NCBI Taxonomy" id="1873482"/>
    <lineage>
        <taxon>Bacteria</taxon>
        <taxon>Pseudomonadati</taxon>
        <taxon>Pseudomonadota</taxon>
        <taxon>Gammaproteobacteria</taxon>
        <taxon>Enterobacterales</taxon>
        <taxon>Morganellaceae</taxon>
        <taxon>Xenorhabdus</taxon>
    </lineage>
</organism>
<feature type="transmembrane region" description="Helical" evidence="6">
    <location>
        <begin position="361"/>
        <end position="381"/>
    </location>
</feature>
<evidence type="ECO:0000313" key="8">
    <source>
        <dbReference type="Proteomes" id="UP000186268"/>
    </source>
</evidence>
<proteinExistence type="predicted"/>
<feature type="transmembrane region" description="Helical" evidence="6">
    <location>
        <begin position="73"/>
        <end position="92"/>
    </location>
</feature>
<feature type="transmembrane region" description="Helical" evidence="6">
    <location>
        <begin position="41"/>
        <end position="61"/>
    </location>
</feature>
<evidence type="ECO:0000256" key="1">
    <source>
        <dbReference type="ARBA" id="ARBA00004651"/>
    </source>
</evidence>
<feature type="transmembrane region" description="Helical" evidence="6">
    <location>
        <begin position="163"/>
        <end position="180"/>
    </location>
</feature>
<dbReference type="PANTHER" id="PTHR23513:SF6">
    <property type="entry name" value="MAJOR FACILITATOR SUPERFAMILY ASSOCIATED DOMAIN-CONTAINING PROTEIN"/>
    <property type="match status" value="1"/>
</dbReference>
<reference evidence="7 8" key="1">
    <citation type="submission" date="2016-09" db="EMBL/GenBank/DDBJ databases">
        <title>Xenorhabdus thuongxuanensis sp. nov. and Xenorhabdus eapokensis sp. nov., isolated from Steinernema species.</title>
        <authorList>
            <person name="Kaempfer P."/>
            <person name="Tobias N.J."/>
            <person name="Phan Ke L."/>
            <person name="Bode H.B."/>
            <person name="Glaeser S.P."/>
        </authorList>
    </citation>
    <scope>NUCLEOTIDE SEQUENCE [LARGE SCALE GENOMIC DNA]</scope>
    <source>
        <strain evidence="7 8">DL20</strain>
    </source>
</reference>
<comment type="subcellular location">
    <subcellularLocation>
        <location evidence="1">Cell membrane</location>
        <topology evidence="1">Multi-pass membrane protein</topology>
    </subcellularLocation>
</comment>
<dbReference type="EMBL" id="MKGQ01000038">
    <property type="protein sequence ID" value="OKP00181.1"/>
    <property type="molecule type" value="Genomic_DNA"/>
</dbReference>
<keyword evidence="3 6" id="KW-0812">Transmembrane</keyword>
<dbReference type="OrthoDB" id="6717976at2"/>
<keyword evidence="2" id="KW-1003">Cell membrane</keyword>
<protein>
    <submittedName>
        <fullName evidence="7">Membrane protein</fullName>
    </submittedName>
</protein>
<dbReference type="Proteomes" id="UP000186268">
    <property type="component" value="Unassembled WGS sequence"/>
</dbReference>
<keyword evidence="4 6" id="KW-1133">Transmembrane helix</keyword>
<keyword evidence="8" id="KW-1185">Reference proteome</keyword>
<dbReference type="Gene3D" id="1.20.1250.20">
    <property type="entry name" value="MFS general substrate transporter like domains"/>
    <property type="match status" value="1"/>
</dbReference>
<gene>
    <name evidence="7" type="ORF">Xedl_03377</name>
</gene>
<dbReference type="Pfam" id="PF07690">
    <property type="entry name" value="MFS_1"/>
    <property type="match status" value="1"/>
</dbReference>
<sequence length="409" mass="44960">MKHKNFYLYQSADIIFTSSCRAIGMLLAWVMIQHYQLKIELGWFISISWLLQVLTLIFMGLFSNRFRKKTVPVFCSAASFLCLITLEFGGSVEPLQLGLIYIATSLFSIAIQPIGSSIIPNLYTGKDIERAFRIRGFVNSINTILGAAISGFVISAFSAEQTIRILIVSIGVSCLAFIIVKTNELSFKNPNHKSLSAIKALAINNVERVMVTVSAMSNFILTPTLMYITPILIIDRYGYTALEIGLSEAMFGIGMFLGSALFCKKLNNVFGVRITTVFSIATVGASLLLILIADNIYSLFLGLLFAGAGVVIYNINTTKIRCSATPADLRSSFESIFLAVCILPIPAGVAISTLMVDSGKLELSLTLFSMLIFASALAVWLSKDFRLIAQLDNDDLDSHYIKLYPKAYL</sequence>
<dbReference type="PANTHER" id="PTHR23513">
    <property type="entry name" value="INTEGRAL MEMBRANE EFFLUX PROTEIN-RELATED"/>
    <property type="match status" value="1"/>
</dbReference>
<evidence type="ECO:0000313" key="7">
    <source>
        <dbReference type="EMBL" id="OKP00181.1"/>
    </source>
</evidence>
<dbReference type="InterPro" id="IPR011701">
    <property type="entry name" value="MFS"/>
</dbReference>
<dbReference type="InterPro" id="IPR036259">
    <property type="entry name" value="MFS_trans_sf"/>
</dbReference>
<dbReference type="AlphaFoldDB" id="A0A1Q5TIY9"/>
<feature type="transmembrane region" description="Helical" evidence="6">
    <location>
        <begin position="12"/>
        <end position="35"/>
    </location>
</feature>
<evidence type="ECO:0000256" key="4">
    <source>
        <dbReference type="ARBA" id="ARBA00022989"/>
    </source>
</evidence>
<dbReference type="RefSeq" id="WP_074024932.1">
    <property type="nucleotide sequence ID" value="NZ_CAWNAG010000145.1"/>
</dbReference>
<feature type="transmembrane region" description="Helical" evidence="6">
    <location>
        <begin position="270"/>
        <end position="290"/>
    </location>
</feature>
<keyword evidence="5 6" id="KW-0472">Membrane</keyword>
<dbReference type="STRING" id="1873482.Xedl_03377"/>
<feature type="transmembrane region" description="Helical" evidence="6">
    <location>
        <begin position="98"/>
        <end position="124"/>
    </location>
</feature>
<feature type="transmembrane region" description="Helical" evidence="6">
    <location>
        <begin position="136"/>
        <end position="157"/>
    </location>
</feature>
<feature type="transmembrane region" description="Helical" evidence="6">
    <location>
        <begin position="239"/>
        <end position="263"/>
    </location>
</feature>
<name>A0A1Q5TIY9_9GAMM</name>
<evidence type="ECO:0000256" key="5">
    <source>
        <dbReference type="ARBA" id="ARBA00023136"/>
    </source>
</evidence>
<comment type="caution">
    <text evidence="7">The sequence shown here is derived from an EMBL/GenBank/DDBJ whole genome shotgun (WGS) entry which is preliminary data.</text>
</comment>
<accession>A0A1Q5TIY9</accession>
<dbReference type="GO" id="GO:0005886">
    <property type="term" value="C:plasma membrane"/>
    <property type="evidence" value="ECO:0007669"/>
    <property type="project" value="UniProtKB-SubCell"/>
</dbReference>
<feature type="transmembrane region" description="Helical" evidence="6">
    <location>
        <begin position="296"/>
        <end position="315"/>
    </location>
</feature>
<dbReference type="SUPFAM" id="SSF103473">
    <property type="entry name" value="MFS general substrate transporter"/>
    <property type="match status" value="1"/>
</dbReference>
<evidence type="ECO:0000256" key="6">
    <source>
        <dbReference type="SAM" id="Phobius"/>
    </source>
</evidence>
<dbReference type="GO" id="GO:0022857">
    <property type="term" value="F:transmembrane transporter activity"/>
    <property type="evidence" value="ECO:0007669"/>
    <property type="project" value="InterPro"/>
</dbReference>
<evidence type="ECO:0000256" key="3">
    <source>
        <dbReference type="ARBA" id="ARBA00022692"/>
    </source>
</evidence>